<dbReference type="AlphaFoldDB" id="A0A0A2DW35"/>
<evidence type="ECO:0000313" key="4">
    <source>
        <dbReference type="EMBL" id="KGN84383.1"/>
    </source>
</evidence>
<dbReference type="Pfam" id="PF01476">
    <property type="entry name" value="LysM"/>
    <property type="match status" value="1"/>
</dbReference>
<keyword evidence="2" id="KW-0732">Signal</keyword>
<dbReference type="InterPro" id="IPR050570">
    <property type="entry name" value="Cell_wall_metabolism_enzyme"/>
</dbReference>
<dbReference type="InterPro" id="IPR011055">
    <property type="entry name" value="Dup_hybrid_motif"/>
</dbReference>
<dbReference type="OrthoDB" id="9805070at2"/>
<dbReference type="SUPFAM" id="SSF54106">
    <property type="entry name" value="LysM domain"/>
    <property type="match status" value="1"/>
</dbReference>
<dbReference type="InterPro" id="IPR036779">
    <property type="entry name" value="LysM_dom_sf"/>
</dbReference>
<dbReference type="Gene3D" id="2.70.70.10">
    <property type="entry name" value="Glucose Permease (Domain IIA)"/>
    <property type="match status" value="1"/>
</dbReference>
<dbReference type="InterPro" id="IPR016047">
    <property type="entry name" value="M23ase_b-sheet_dom"/>
</dbReference>
<dbReference type="SMART" id="SM00257">
    <property type="entry name" value="LysM"/>
    <property type="match status" value="1"/>
</dbReference>
<dbReference type="Proteomes" id="UP000030130">
    <property type="component" value="Unassembled WGS sequence"/>
</dbReference>
<feature type="region of interest" description="Disordered" evidence="1">
    <location>
        <begin position="269"/>
        <end position="290"/>
    </location>
</feature>
<dbReference type="SUPFAM" id="SSF51261">
    <property type="entry name" value="Duplicated hybrid motif"/>
    <property type="match status" value="1"/>
</dbReference>
<dbReference type="EMBL" id="JRAI01000072">
    <property type="protein sequence ID" value="KGN84383.1"/>
    <property type="molecule type" value="Genomic_DNA"/>
</dbReference>
<proteinExistence type="predicted"/>
<evidence type="ECO:0000259" key="3">
    <source>
        <dbReference type="PROSITE" id="PS51782"/>
    </source>
</evidence>
<dbReference type="RefSeq" id="WP_039421856.1">
    <property type="nucleotide sequence ID" value="NZ_JRAI01000072.1"/>
</dbReference>
<reference evidence="4 5" key="1">
    <citation type="submission" date="2014-08" db="EMBL/GenBank/DDBJ databases">
        <title>Porphyromonas gulae strain:COT-052_OH1451 Genome sequencing.</title>
        <authorList>
            <person name="Wallis C."/>
            <person name="Deusch O."/>
            <person name="O'Flynn C."/>
            <person name="Davis I."/>
            <person name="Jospin G."/>
            <person name="Darling A.E."/>
            <person name="Coil D.A."/>
            <person name="Alexiev A."/>
            <person name="Horsfall A."/>
            <person name="Kirkwood N."/>
            <person name="Harris S."/>
            <person name="Eisen J.A."/>
        </authorList>
    </citation>
    <scope>NUCLEOTIDE SEQUENCE [LARGE SCALE GENOMIC DNA]</scope>
    <source>
        <strain evidence="5">COT-052 OH1451</strain>
    </source>
</reference>
<dbReference type="Gene3D" id="3.10.350.10">
    <property type="entry name" value="LysM domain"/>
    <property type="match status" value="1"/>
</dbReference>
<evidence type="ECO:0000313" key="5">
    <source>
        <dbReference type="Proteomes" id="UP000030130"/>
    </source>
</evidence>
<dbReference type="CDD" id="cd00118">
    <property type="entry name" value="LysM"/>
    <property type="match status" value="1"/>
</dbReference>
<evidence type="ECO:0000256" key="1">
    <source>
        <dbReference type="SAM" id="MobiDB-lite"/>
    </source>
</evidence>
<dbReference type="PANTHER" id="PTHR21666">
    <property type="entry name" value="PEPTIDASE-RELATED"/>
    <property type="match status" value="1"/>
</dbReference>
<dbReference type="eggNOG" id="COG1388">
    <property type="taxonomic scope" value="Bacteria"/>
</dbReference>
<feature type="signal peptide" evidence="2">
    <location>
        <begin position="1"/>
        <end position="21"/>
    </location>
</feature>
<gene>
    <name evidence="4" type="ORF">HR08_09005</name>
</gene>
<dbReference type="InterPro" id="IPR018392">
    <property type="entry name" value="LysM"/>
</dbReference>
<dbReference type="CDD" id="cd12797">
    <property type="entry name" value="M23_peptidase"/>
    <property type="match status" value="1"/>
</dbReference>
<feature type="domain" description="LysM" evidence="3">
    <location>
        <begin position="292"/>
        <end position="336"/>
    </location>
</feature>
<name>A0A0A2DW35_9PORP</name>
<dbReference type="eggNOG" id="COG0739">
    <property type="taxonomic scope" value="Bacteria"/>
</dbReference>
<dbReference type="PANTHER" id="PTHR21666:SF270">
    <property type="entry name" value="MUREIN HYDROLASE ACTIVATOR ENVC"/>
    <property type="match status" value="1"/>
</dbReference>
<dbReference type="PROSITE" id="PS51782">
    <property type="entry name" value="LYSM"/>
    <property type="match status" value="1"/>
</dbReference>
<protein>
    <submittedName>
        <fullName evidence="4">Peptidase M24</fullName>
    </submittedName>
</protein>
<feature type="chain" id="PRO_5001998182" evidence="2">
    <location>
        <begin position="22"/>
        <end position="337"/>
    </location>
</feature>
<dbReference type="STRING" id="111105.HR09_00345"/>
<sequence>MSKKSILLLCCSLCFISATQAVTPVRNVRNNQVKSKAKTERTKPSDSVRYLGNMVADRLEFRNKISSEKEVRNAEYESRLAMEALNYPAIDLYGEDSWSEYVNPFVGARTDVEIPDSYDIDCSSFVMPVEDKQVTSEFGYRRRFGRMHYGIDLSVNRGDTIRAAFDGKVRVRSYEGRGYGYYVVLRHPNGLETVYGHMSRQLVEENQIVRAGQPIGLGGSTGRSTGPHLHFETRFMGIPINPSTIIDFGNGVPLRDVYTFKRGTNSRYAKASPAPSRYAKNGKRDRRASSPMTYRIKKGDTLEKIAKRHGTSVKKLCATNGISQNKVLTPGKALRIK</sequence>
<accession>A0A0A2DW35</accession>
<dbReference type="Pfam" id="PF01551">
    <property type="entry name" value="Peptidase_M23"/>
    <property type="match status" value="1"/>
</dbReference>
<dbReference type="GO" id="GO:0004222">
    <property type="term" value="F:metalloendopeptidase activity"/>
    <property type="evidence" value="ECO:0007669"/>
    <property type="project" value="TreeGrafter"/>
</dbReference>
<evidence type="ECO:0000256" key="2">
    <source>
        <dbReference type="SAM" id="SignalP"/>
    </source>
</evidence>
<organism evidence="4 5">
    <name type="scientific">Porphyromonas gulae</name>
    <dbReference type="NCBI Taxonomy" id="111105"/>
    <lineage>
        <taxon>Bacteria</taxon>
        <taxon>Pseudomonadati</taxon>
        <taxon>Bacteroidota</taxon>
        <taxon>Bacteroidia</taxon>
        <taxon>Bacteroidales</taxon>
        <taxon>Porphyromonadaceae</taxon>
        <taxon>Porphyromonas</taxon>
    </lineage>
</organism>
<comment type="caution">
    <text evidence="4">The sequence shown here is derived from an EMBL/GenBank/DDBJ whole genome shotgun (WGS) entry which is preliminary data.</text>
</comment>